<sequence length="241" mass="26472">MESLPTPRQEPGKFDVSRTPASSRAFQEALQIRTSVRHHEKLICASHHQHKNGGPSLDGLPSTNQATIANRPTLTSTRKKKEKKMSYSLVFPPQPEDFEALLDRVLTERYGAPSPNAPSRKRHLSTSGTSPVNKVIRPKMDVIEKEDVFIVSAELPGARKEDISLELHNGRLSISGQTKSSSDHSSGSVRLSERSFGSFTRTIAVPTSVSHEQIKASFKDGVLDVTVPKVKNTQAKSISIN</sequence>
<comment type="similarity">
    <text evidence="2 3">Belongs to the small heat shock protein (HSP20) family.</text>
</comment>
<dbReference type="SUPFAM" id="SSF49764">
    <property type="entry name" value="HSP20-like chaperones"/>
    <property type="match status" value="1"/>
</dbReference>
<dbReference type="STRING" id="27349.A0A0L6VBZ4"/>
<evidence type="ECO:0000256" key="2">
    <source>
        <dbReference type="PROSITE-ProRule" id="PRU00285"/>
    </source>
</evidence>
<comment type="caution">
    <text evidence="6">The sequence shown here is derived from an EMBL/GenBank/DDBJ whole genome shotgun (WGS) entry which is preliminary data.</text>
</comment>
<evidence type="ECO:0000259" key="5">
    <source>
        <dbReference type="PROSITE" id="PS01031"/>
    </source>
</evidence>
<evidence type="ECO:0000256" key="4">
    <source>
        <dbReference type="SAM" id="MobiDB-lite"/>
    </source>
</evidence>
<dbReference type="Gene3D" id="2.60.40.790">
    <property type="match status" value="1"/>
</dbReference>
<dbReference type="VEuPathDB" id="FungiDB:VP01_1958g5"/>
<evidence type="ECO:0000313" key="7">
    <source>
        <dbReference type="Proteomes" id="UP000037035"/>
    </source>
</evidence>
<dbReference type="Proteomes" id="UP000037035">
    <property type="component" value="Unassembled WGS sequence"/>
</dbReference>
<evidence type="ECO:0000256" key="3">
    <source>
        <dbReference type="RuleBase" id="RU003616"/>
    </source>
</evidence>
<dbReference type="AlphaFoldDB" id="A0A0L6VBZ4"/>
<dbReference type="OrthoDB" id="1431247at2759"/>
<dbReference type="Pfam" id="PF00011">
    <property type="entry name" value="HSP20"/>
    <property type="match status" value="1"/>
</dbReference>
<dbReference type="InterPro" id="IPR031107">
    <property type="entry name" value="Small_HSP"/>
</dbReference>
<keyword evidence="1" id="KW-0346">Stress response</keyword>
<dbReference type="PROSITE" id="PS01031">
    <property type="entry name" value="SHSP"/>
    <property type="match status" value="1"/>
</dbReference>
<organism evidence="6 7">
    <name type="scientific">Puccinia sorghi</name>
    <dbReference type="NCBI Taxonomy" id="27349"/>
    <lineage>
        <taxon>Eukaryota</taxon>
        <taxon>Fungi</taxon>
        <taxon>Dikarya</taxon>
        <taxon>Basidiomycota</taxon>
        <taxon>Pucciniomycotina</taxon>
        <taxon>Pucciniomycetes</taxon>
        <taxon>Pucciniales</taxon>
        <taxon>Pucciniaceae</taxon>
        <taxon>Puccinia</taxon>
    </lineage>
</organism>
<evidence type="ECO:0000256" key="1">
    <source>
        <dbReference type="ARBA" id="ARBA00023016"/>
    </source>
</evidence>
<keyword evidence="7" id="KW-1185">Reference proteome</keyword>
<reference evidence="6 7" key="1">
    <citation type="submission" date="2015-08" db="EMBL/GenBank/DDBJ databases">
        <title>Next Generation Sequencing and Analysis of the Genome of Puccinia sorghi L Schw, the Causal Agent of Maize Common Rust.</title>
        <authorList>
            <person name="Rochi L."/>
            <person name="Burguener G."/>
            <person name="Darino M."/>
            <person name="Turjanski A."/>
            <person name="Kreff E."/>
            <person name="Dieguez M.J."/>
            <person name="Sacco F."/>
        </authorList>
    </citation>
    <scope>NUCLEOTIDE SEQUENCE [LARGE SCALE GENOMIC DNA]</scope>
    <source>
        <strain evidence="6 7">RO10H11247</strain>
    </source>
</reference>
<protein>
    <recommendedName>
        <fullName evidence="5">SHSP domain-containing protein</fullName>
    </recommendedName>
</protein>
<dbReference type="CDD" id="cd06464">
    <property type="entry name" value="ACD_sHsps-like"/>
    <property type="match status" value="1"/>
</dbReference>
<name>A0A0L6VBZ4_9BASI</name>
<dbReference type="PANTHER" id="PTHR11527">
    <property type="entry name" value="HEAT-SHOCK PROTEIN 20 FAMILY MEMBER"/>
    <property type="match status" value="1"/>
</dbReference>
<feature type="domain" description="SHSP" evidence="5">
    <location>
        <begin position="131"/>
        <end position="241"/>
    </location>
</feature>
<accession>A0A0L6VBZ4</accession>
<dbReference type="InterPro" id="IPR008978">
    <property type="entry name" value="HSP20-like_chaperone"/>
</dbReference>
<feature type="region of interest" description="Disordered" evidence="4">
    <location>
        <begin position="1"/>
        <end position="23"/>
    </location>
</feature>
<proteinExistence type="inferred from homology"/>
<dbReference type="EMBL" id="LAVV01006790">
    <property type="protein sequence ID" value="KNZ58301.1"/>
    <property type="molecule type" value="Genomic_DNA"/>
</dbReference>
<dbReference type="InterPro" id="IPR002068">
    <property type="entry name" value="A-crystallin/Hsp20_dom"/>
</dbReference>
<feature type="region of interest" description="Disordered" evidence="4">
    <location>
        <begin position="110"/>
        <end position="133"/>
    </location>
</feature>
<evidence type="ECO:0000313" key="6">
    <source>
        <dbReference type="EMBL" id="KNZ58301.1"/>
    </source>
</evidence>
<gene>
    <name evidence="6" type="ORF">VP01_1958g5</name>
</gene>